<dbReference type="SUPFAM" id="SSF50814">
    <property type="entry name" value="Lipocalins"/>
    <property type="match status" value="1"/>
</dbReference>
<organism evidence="2 3">
    <name type="scientific">Seminavis robusta</name>
    <dbReference type="NCBI Taxonomy" id="568900"/>
    <lineage>
        <taxon>Eukaryota</taxon>
        <taxon>Sar</taxon>
        <taxon>Stramenopiles</taxon>
        <taxon>Ochrophyta</taxon>
        <taxon>Bacillariophyta</taxon>
        <taxon>Bacillariophyceae</taxon>
        <taxon>Bacillariophycidae</taxon>
        <taxon>Naviculales</taxon>
        <taxon>Naviculaceae</taxon>
        <taxon>Seminavis</taxon>
    </lineage>
</organism>
<dbReference type="GO" id="GO:0006629">
    <property type="term" value="P:lipid metabolic process"/>
    <property type="evidence" value="ECO:0007669"/>
    <property type="project" value="TreeGrafter"/>
</dbReference>
<evidence type="ECO:0000313" key="3">
    <source>
        <dbReference type="Proteomes" id="UP001153069"/>
    </source>
</evidence>
<dbReference type="Gene3D" id="2.40.128.20">
    <property type="match status" value="1"/>
</dbReference>
<dbReference type="EMBL" id="CAICTM010000741">
    <property type="protein sequence ID" value="CAB9515843.1"/>
    <property type="molecule type" value="Genomic_DNA"/>
</dbReference>
<dbReference type="PANTHER" id="PTHR10612:SF34">
    <property type="entry name" value="APOLIPOPROTEIN D"/>
    <property type="match status" value="1"/>
</dbReference>
<keyword evidence="1" id="KW-0472">Membrane</keyword>
<accession>A0A9N8HHY9</accession>
<name>A0A9N8HHY9_9STRA</name>
<comment type="caution">
    <text evidence="2">The sequence shown here is derived from an EMBL/GenBank/DDBJ whole genome shotgun (WGS) entry which is preliminary data.</text>
</comment>
<evidence type="ECO:0000313" key="2">
    <source>
        <dbReference type="EMBL" id="CAB9515843.1"/>
    </source>
</evidence>
<dbReference type="Proteomes" id="UP001153069">
    <property type="component" value="Unassembled WGS sequence"/>
</dbReference>
<dbReference type="GO" id="GO:0000302">
    <property type="term" value="P:response to reactive oxygen species"/>
    <property type="evidence" value="ECO:0007669"/>
    <property type="project" value="TreeGrafter"/>
</dbReference>
<feature type="transmembrane region" description="Helical" evidence="1">
    <location>
        <begin position="86"/>
        <end position="106"/>
    </location>
</feature>
<sequence length="369" mass="41738">MSHQPNEEQESTFLWTPLVIPLGAIVLHFQGWSQFLASVSKMLQQSSLEEFSSALSFWFLGALSHPLMEAAFDISELLHASPGPRVLGLVPWSFLLGALVVGIALVQSDKLRTVVGSTCVAWVLAYMGAGLDGTTTGDYNIQLDDSYQGRVVQGCPSPELVQALRTSQQFDYQKYQGRWYWHKVHDWTQFHQMYDTTLDIQLTTDDTTSMVTGYINTLTIKGPSPENSPLAWDKSPLLQGVRYSWKGEIDTTSDNKNGVSQESGFGVTFPNYIIDVDKDYQELVQFQCIEVGGVRLYEGIDFMSRSPTMTDAQLDKMHQRARSIDPYGASPDQMQRIPQLQQQQQAEVDNAWQDLWKWLQVDRYLDQSL</sequence>
<proteinExistence type="predicted"/>
<protein>
    <submittedName>
        <fullName evidence="2">Uncharacterized protein</fullName>
    </submittedName>
</protein>
<keyword evidence="1" id="KW-0812">Transmembrane</keyword>
<reference evidence="2" key="1">
    <citation type="submission" date="2020-06" db="EMBL/GenBank/DDBJ databases">
        <authorList>
            <consortium name="Plant Systems Biology data submission"/>
        </authorList>
    </citation>
    <scope>NUCLEOTIDE SEQUENCE</scope>
    <source>
        <strain evidence="2">D6</strain>
    </source>
</reference>
<dbReference type="GO" id="GO:0005737">
    <property type="term" value="C:cytoplasm"/>
    <property type="evidence" value="ECO:0007669"/>
    <property type="project" value="TreeGrafter"/>
</dbReference>
<dbReference type="InterPro" id="IPR012674">
    <property type="entry name" value="Calycin"/>
</dbReference>
<gene>
    <name evidence="2" type="ORF">SEMRO_742_G195870.1</name>
</gene>
<dbReference type="OrthoDB" id="440612at2759"/>
<dbReference type="AlphaFoldDB" id="A0A9N8HHY9"/>
<feature type="transmembrane region" description="Helical" evidence="1">
    <location>
        <begin position="12"/>
        <end position="31"/>
    </location>
</feature>
<evidence type="ECO:0000256" key="1">
    <source>
        <dbReference type="SAM" id="Phobius"/>
    </source>
</evidence>
<keyword evidence="1" id="KW-1133">Transmembrane helix</keyword>
<keyword evidence="3" id="KW-1185">Reference proteome</keyword>
<dbReference type="PANTHER" id="PTHR10612">
    <property type="entry name" value="APOLIPOPROTEIN D"/>
    <property type="match status" value="1"/>
</dbReference>